<keyword evidence="2" id="KW-1185">Reference proteome</keyword>
<dbReference type="OrthoDB" id="6781249at2759"/>
<accession>A0A9N9N1F1</accession>
<dbReference type="EMBL" id="OU892284">
    <property type="protein sequence ID" value="CAG9772125.1"/>
    <property type="molecule type" value="Genomic_DNA"/>
</dbReference>
<dbReference type="Proteomes" id="UP001152799">
    <property type="component" value="Chromosome 8"/>
</dbReference>
<gene>
    <name evidence="1" type="ORF">CEUTPL_LOCUS12547</name>
</gene>
<organism evidence="1 2">
    <name type="scientific">Ceutorhynchus assimilis</name>
    <name type="common">cabbage seed weevil</name>
    <dbReference type="NCBI Taxonomy" id="467358"/>
    <lineage>
        <taxon>Eukaryota</taxon>
        <taxon>Metazoa</taxon>
        <taxon>Ecdysozoa</taxon>
        <taxon>Arthropoda</taxon>
        <taxon>Hexapoda</taxon>
        <taxon>Insecta</taxon>
        <taxon>Pterygota</taxon>
        <taxon>Neoptera</taxon>
        <taxon>Endopterygota</taxon>
        <taxon>Coleoptera</taxon>
        <taxon>Polyphaga</taxon>
        <taxon>Cucujiformia</taxon>
        <taxon>Curculionidae</taxon>
        <taxon>Ceutorhynchinae</taxon>
        <taxon>Ceutorhynchus</taxon>
    </lineage>
</organism>
<evidence type="ECO:0000313" key="2">
    <source>
        <dbReference type="Proteomes" id="UP001152799"/>
    </source>
</evidence>
<reference evidence="1" key="1">
    <citation type="submission" date="2022-01" db="EMBL/GenBank/DDBJ databases">
        <authorList>
            <person name="King R."/>
        </authorList>
    </citation>
    <scope>NUCLEOTIDE SEQUENCE</scope>
</reference>
<protein>
    <submittedName>
        <fullName evidence="1">Uncharacterized protein</fullName>
    </submittedName>
</protein>
<sequence>MVFLDPKADQRDVTGKAVKILDDLQFVKFCNSTATQSLNKKFELACLPPTSDAAAHHSMRVYLQIQDWLGNSLLATTWGWKKHGECLLPVTADKPVAPEFILKMIYCNDCYKPYSCRKTGLNCSNLCVQCQGTLAAIYSNSM</sequence>
<proteinExistence type="predicted"/>
<name>A0A9N9N1F1_9CUCU</name>
<dbReference type="AlphaFoldDB" id="A0A9N9N1F1"/>
<evidence type="ECO:0000313" key="1">
    <source>
        <dbReference type="EMBL" id="CAG9772125.1"/>
    </source>
</evidence>